<keyword evidence="2" id="KW-1185">Reference proteome</keyword>
<proteinExistence type="predicted"/>
<protein>
    <submittedName>
        <fullName evidence="1">Uncharacterized protein</fullName>
    </submittedName>
</protein>
<evidence type="ECO:0000313" key="1">
    <source>
        <dbReference type="EMBL" id="TFK71328.1"/>
    </source>
</evidence>
<name>A0ACD3AZY2_9AGAR</name>
<accession>A0ACD3AZY2</accession>
<dbReference type="Proteomes" id="UP000308600">
    <property type="component" value="Unassembled WGS sequence"/>
</dbReference>
<gene>
    <name evidence="1" type="ORF">BDN72DRAFT_462379</name>
</gene>
<dbReference type="EMBL" id="ML208299">
    <property type="protein sequence ID" value="TFK71328.1"/>
    <property type="molecule type" value="Genomic_DNA"/>
</dbReference>
<sequence length="109" mass="11694">MTNDLTSTSCLFAVSFHPHLVHPTRSSMSDPEVPKSTTCESFHFIAILLGPARILSLVEDHAFHEECAAFAKTHGRDSDENSLGSNDDASSSFPLAMPVSLVPVVVVPS</sequence>
<reference evidence="1 2" key="1">
    <citation type="journal article" date="2019" name="Nat. Ecol. Evol.">
        <title>Megaphylogeny resolves global patterns of mushroom evolution.</title>
        <authorList>
            <person name="Varga T."/>
            <person name="Krizsan K."/>
            <person name="Foldi C."/>
            <person name="Dima B."/>
            <person name="Sanchez-Garcia M."/>
            <person name="Sanchez-Ramirez S."/>
            <person name="Szollosi G.J."/>
            <person name="Szarkandi J.G."/>
            <person name="Papp V."/>
            <person name="Albert L."/>
            <person name="Andreopoulos W."/>
            <person name="Angelini C."/>
            <person name="Antonin V."/>
            <person name="Barry K.W."/>
            <person name="Bougher N.L."/>
            <person name="Buchanan P."/>
            <person name="Buyck B."/>
            <person name="Bense V."/>
            <person name="Catcheside P."/>
            <person name="Chovatia M."/>
            <person name="Cooper J."/>
            <person name="Damon W."/>
            <person name="Desjardin D."/>
            <person name="Finy P."/>
            <person name="Geml J."/>
            <person name="Haridas S."/>
            <person name="Hughes K."/>
            <person name="Justo A."/>
            <person name="Karasinski D."/>
            <person name="Kautmanova I."/>
            <person name="Kiss B."/>
            <person name="Kocsube S."/>
            <person name="Kotiranta H."/>
            <person name="LaButti K.M."/>
            <person name="Lechner B.E."/>
            <person name="Liimatainen K."/>
            <person name="Lipzen A."/>
            <person name="Lukacs Z."/>
            <person name="Mihaltcheva S."/>
            <person name="Morgado L.N."/>
            <person name="Niskanen T."/>
            <person name="Noordeloos M.E."/>
            <person name="Ohm R.A."/>
            <person name="Ortiz-Santana B."/>
            <person name="Ovrebo C."/>
            <person name="Racz N."/>
            <person name="Riley R."/>
            <person name="Savchenko A."/>
            <person name="Shiryaev A."/>
            <person name="Soop K."/>
            <person name="Spirin V."/>
            <person name="Szebenyi C."/>
            <person name="Tomsovsky M."/>
            <person name="Tulloss R.E."/>
            <person name="Uehling J."/>
            <person name="Grigoriev I.V."/>
            <person name="Vagvolgyi C."/>
            <person name="Papp T."/>
            <person name="Martin F.M."/>
            <person name="Miettinen O."/>
            <person name="Hibbett D.S."/>
            <person name="Nagy L.G."/>
        </authorList>
    </citation>
    <scope>NUCLEOTIDE SEQUENCE [LARGE SCALE GENOMIC DNA]</scope>
    <source>
        <strain evidence="1 2">NL-1719</strain>
    </source>
</reference>
<evidence type="ECO:0000313" key="2">
    <source>
        <dbReference type="Proteomes" id="UP000308600"/>
    </source>
</evidence>
<organism evidence="1 2">
    <name type="scientific">Pluteus cervinus</name>
    <dbReference type="NCBI Taxonomy" id="181527"/>
    <lineage>
        <taxon>Eukaryota</taxon>
        <taxon>Fungi</taxon>
        <taxon>Dikarya</taxon>
        <taxon>Basidiomycota</taxon>
        <taxon>Agaricomycotina</taxon>
        <taxon>Agaricomycetes</taxon>
        <taxon>Agaricomycetidae</taxon>
        <taxon>Agaricales</taxon>
        <taxon>Pluteineae</taxon>
        <taxon>Pluteaceae</taxon>
        <taxon>Pluteus</taxon>
    </lineage>
</organism>